<name>A0A9X4QUF2_9BACL</name>
<dbReference type="RefSeq" id="WP_277534026.1">
    <property type="nucleotide sequence ID" value="NZ_JAPDIA010000007.1"/>
</dbReference>
<dbReference type="Proteomes" id="UP001153404">
    <property type="component" value="Unassembled WGS sequence"/>
</dbReference>
<evidence type="ECO:0000259" key="7">
    <source>
        <dbReference type="PROSITE" id="PS50983"/>
    </source>
</evidence>
<dbReference type="SUPFAM" id="SSF53807">
    <property type="entry name" value="Helical backbone' metal receptor"/>
    <property type="match status" value="1"/>
</dbReference>
<evidence type="ECO:0000256" key="1">
    <source>
        <dbReference type="ARBA" id="ARBA00004196"/>
    </source>
</evidence>
<dbReference type="Pfam" id="PF01497">
    <property type="entry name" value="Peripla_BP_2"/>
    <property type="match status" value="1"/>
</dbReference>
<dbReference type="InterPro" id="IPR002491">
    <property type="entry name" value="ABC_transptr_periplasmic_BD"/>
</dbReference>
<dbReference type="EMBL" id="JAPDIA010000007">
    <property type="protein sequence ID" value="MDG0811424.1"/>
    <property type="molecule type" value="Genomic_DNA"/>
</dbReference>
<dbReference type="CDD" id="cd01138">
    <property type="entry name" value="FeuA"/>
    <property type="match status" value="1"/>
</dbReference>
<gene>
    <name evidence="8" type="ORF">OMP40_20160</name>
</gene>
<dbReference type="GO" id="GO:0030288">
    <property type="term" value="C:outer membrane-bounded periplasmic space"/>
    <property type="evidence" value="ECO:0007669"/>
    <property type="project" value="TreeGrafter"/>
</dbReference>
<sequence>MKRKMWAPLFLLLALVVSACGNNANNNNAGASQSAGASASPSASAPAAPSADASASAEASGTIAYESENGPVEVPAAPKRIIALNSAPNVLSLGGTLVGVDQWTAGNPLFKDKVKGIEVVSAEDLEKIIELNPDLIIVGSTEKNIDKLKEIAPTVVYTWGKLDYLKQQIEIGKLLNKEQEAQAWADDFSKRAADIGAEIKAQAGADVTVTVFELYDKQFYVFGNNWARGTEIVYQAMGLGMPEKVKKDALGPGYYTLSTEVLPEYAGDYIILSRSAAGDNAALNTDTWKNMPAVKAGHVIEIDTEASSYSDPTTLEYLLNIFKAGMLGKA</sequence>
<organism evidence="8 9">
    <name type="scientific">Cohnella rhizosphaerae</name>
    <dbReference type="NCBI Taxonomy" id="1457232"/>
    <lineage>
        <taxon>Bacteria</taxon>
        <taxon>Bacillati</taxon>
        <taxon>Bacillota</taxon>
        <taxon>Bacilli</taxon>
        <taxon>Bacillales</taxon>
        <taxon>Paenibacillaceae</taxon>
        <taxon>Cohnella</taxon>
    </lineage>
</organism>
<feature type="domain" description="Fe/B12 periplasmic-binding" evidence="7">
    <location>
        <begin position="80"/>
        <end position="330"/>
    </location>
</feature>
<comment type="similarity">
    <text evidence="2">Belongs to the bacterial solute-binding protein 8 family.</text>
</comment>
<dbReference type="PANTHER" id="PTHR30532:SF26">
    <property type="entry name" value="IRON(3+)-HYDROXAMATE-BINDING PROTEIN FHUD"/>
    <property type="match status" value="1"/>
</dbReference>
<feature type="region of interest" description="Disordered" evidence="5">
    <location>
        <begin position="29"/>
        <end position="52"/>
    </location>
</feature>
<evidence type="ECO:0000313" key="8">
    <source>
        <dbReference type="EMBL" id="MDG0811424.1"/>
    </source>
</evidence>
<evidence type="ECO:0000313" key="9">
    <source>
        <dbReference type="Proteomes" id="UP001153404"/>
    </source>
</evidence>
<dbReference type="Gene3D" id="3.40.50.1980">
    <property type="entry name" value="Nitrogenase molybdenum iron protein domain"/>
    <property type="match status" value="2"/>
</dbReference>
<proteinExistence type="inferred from homology"/>
<comment type="caution">
    <text evidence="8">The sequence shown here is derived from an EMBL/GenBank/DDBJ whole genome shotgun (WGS) entry which is preliminary data.</text>
</comment>
<dbReference type="PANTHER" id="PTHR30532">
    <property type="entry name" value="IRON III DICITRATE-BINDING PERIPLASMIC PROTEIN"/>
    <property type="match status" value="1"/>
</dbReference>
<protein>
    <submittedName>
        <fullName evidence="8">Iron-hydroxamate ABC transporter substrate-binding protein</fullName>
    </submittedName>
</protein>
<evidence type="ECO:0000256" key="5">
    <source>
        <dbReference type="SAM" id="MobiDB-lite"/>
    </source>
</evidence>
<feature type="signal peptide" evidence="6">
    <location>
        <begin position="1"/>
        <end position="19"/>
    </location>
</feature>
<keyword evidence="9" id="KW-1185">Reference proteome</keyword>
<dbReference type="GO" id="GO:1901678">
    <property type="term" value="P:iron coordination entity transport"/>
    <property type="evidence" value="ECO:0007669"/>
    <property type="project" value="UniProtKB-ARBA"/>
</dbReference>
<dbReference type="PROSITE" id="PS50983">
    <property type="entry name" value="FE_B12_PBP"/>
    <property type="match status" value="1"/>
</dbReference>
<evidence type="ECO:0000256" key="6">
    <source>
        <dbReference type="SAM" id="SignalP"/>
    </source>
</evidence>
<keyword evidence="4 6" id="KW-0732">Signal</keyword>
<evidence type="ECO:0000256" key="3">
    <source>
        <dbReference type="ARBA" id="ARBA00022448"/>
    </source>
</evidence>
<feature type="chain" id="PRO_5040912007" evidence="6">
    <location>
        <begin position="20"/>
        <end position="330"/>
    </location>
</feature>
<dbReference type="AlphaFoldDB" id="A0A9X4QUF2"/>
<keyword evidence="3" id="KW-0813">Transport</keyword>
<evidence type="ECO:0000256" key="2">
    <source>
        <dbReference type="ARBA" id="ARBA00008814"/>
    </source>
</evidence>
<comment type="subcellular location">
    <subcellularLocation>
        <location evidence="1">Cell envelope</location>
    </subcellularLocation>
</comment>
<dbReference type="InterPro" id="IPR051313">
    <property type="entry name" value="Bact_iron-sidero_bind"/>
</dbReference>
<reference evidence="8" key="1">
    <citation type="submission" date="2022-10" db="EMBL/GenBank/DDBJ databases">
        <title>Comparative genomic analysis of Cohnella hashimotonis sp. nov., isolated from the International Space Station.</title>
        <authorList>
            <person name="Simpson A."/>
            <person name="Venkateswaran K."/>
        </authorList>
    </citation>
    <scope>NUCLEOTIDE SEQUENCE</scope>
    <source>
        <strain evidence="8">DSM 28161</strain>
    </source>
</reference>
<accession>A0A9X4QUF2</accession>
<dbReference type="PROSITE" id="PS51257">
    <property type="entry name" value="PROKAR_LIPOPROTEIN"/>
    <property type="match status" value="1"/>
</dbReference>
<evidence type="ECO:0000256" key="4">
    <source>
        <dbReference type="ARBA" id="ARBA00022729"/>
    </source>
</evidence>